<accession>A0A9Q3Z190</accession>
<keyword evidence="1" id="KW-1133">Transmembrane helix</keyword>
<evidence type="ECO:0000313" key="3">
    <source>
        <dbReference type="EMBL" id="MCD3196015.1"/>
    </source>
</evidence>
<proteinExistence type="predicted"/>
<keyword evidence="1" id="KW-0812">Transmembrane</keyword>
<dbReference type="AlphaFoldDB" id="A0A9Q3Z190"/>
<evidence type="ECO:0000313" key="4">
    <source>
        <dbReference type="Proteomes" id="UP000813637"/>
    </source>
</evidence>
<evidence type="ECO:0000256" key="1">
    <source>
        <dbReference type="SAM" id="Phobius"/>
    </source>
</evidence>
<dbReference type="Pfam" id="PF26347">
    <property type="entry name" value="YtrI_sporulation"/>
    <property type="match status" value="1"/>
</dbReference>
<evidence type="ECO:0000259" key="2">
    <source>
        <dbReference type="Pfam" id="PF26347"/>
    </source>
</evidence>
<keyword evidence="1" id="KW-0472">Membrane</keyword>
<name>A0A9Q3Z190_CLOBO</name>
<protein>
    <recommendedName>
        <fullName evidence="2">Sporulation membrane protein YtrI C-terminal domain-containing protein</fullName>
    </recommendedName>
</protein>
<reference evidence="3" key="2">
    <citation type="journal article" date="2021" name="Microorganisms">
        <title>Extensive Genome Exploration of Clostridium botulinum Group III Field Strains.</title>
        <authorList>
            <person name="Fillo S."/>
            <person name="Giordani F."/>
            <person name="Tonon E."/>
            <person name="Drigo I."/>
            <person name="Anselmo A."/>
            <person name="Fortunato A."/>
            <person name="Lista F."/>
            <person name="Bano L."/>
        </authorList>
    </citation>
    <scope>NUCLEOTIDE SEQUENCE</scope>
    <source>
        <strain evidence="3">IZSVe-TV_9877_3_12</strain>
    </source>
</reference>
<dbReference type="InterPro" id="IPR058620">
    <property type="entry name" value="YtrI_C"/>
</dbReference>
<gene>
    <name evidence="3" type="ORF">G8S53_12150</name>
</gene>
<sequence>MWNSMDKIKNKYFNFFLAGLFIGGMFGVIIINILVSYRVDNYIREIKYLNSIIEEDTIKLEKFEKSKKNRILVKKVEIEVMFLKKNDKNDITKIALEKSIKHKYNNILGKEVELVDGEILSEVIDNRIMKIDYKEYKLKVKKILISSIVKIWVEAKKINN</sequence>
<organism evidence="3 4">
    <name type="scientific">Clostridium botulinum C</name>
    <dbReference type="NCBI Taxonomy" id="36828"/>
    <lineage>
        <taxon>Bacteria</taxon>
        <taxon>Bacillati</taxon>
        <taxon>Bacillota</taxon>
        <taxon>Clostridia</taxon>
        <taxon>Eubacteriales</taxon>
        <taxon>Clostridiaceae</taxon>
        <taxon>Clostridium</taxon>
    </lineage>
</organism>
<dbReference type="Proteomes" id="UP000813637">
    <property type="component" value="Unassembled WGS sequence"/>
</dbReference>
<feature type="domain" description="Sporulation membrane protein YtrI C-terminal" evidence="2">
    <location>
        <begin position="75"/>
        <end position="156"/>
    </location>
</feature>
<reference evidence="3" key="1">
    <citation type="submission" date="2020-02" db="EMBL/GenBank/DDBJ databases">
        <authorList>
            <person name="Fillo S."/>
            <person name="Giordani F."/>
            <person name="Tonon E."/>
            <person name="Drigo I."/>
            <person name="Anselmo A."/>
            <person name="Fortunato A."/>
            <person name="Bano L."/>
            <person name="Lista F."/>
        </authorList>
    </citation>
    <scope>NUCLEOTIDE SEQUENCE</scope>
    <source>
        <strain evidence="3">IZSVe-TV_9877_3_12</strain>
    </source>
</reference>
<feature type="transmembrane region" description="Helical" evidence="1">
    <location>
        <begin position="12"/>
        <end position="35"/>
    </location>
</feature>
<dbReference type="EMBL" id="JAAMYB010000022">
    <property type="protein sequence ID" value="MCD3196015.1"/>
    <property type="molecule type" value="Genomic_DNA"/>
</dbReference>
<comment type="caution">
    <text evidence="3">The sequence shown here is derived from an EMBL/GenBank/DDBJ whole genome shotgun (WGS) entry which is preliminary data.</text>
</comment>